<name>A0A0F4LNQ4_9LACO</name>
<dbReference type="HOGENOM" id="CLU_067093_0_0_9"/>
<dbReference type="InterPro" id="IPR050312">
    <property type="entry name" value="IolE/XylAMocC-like"/>
</dbReference>
<evidence type="ECO:0000259" key="1">
    <source>
        <dbReference type="Pfam" id="PF01261"/>
    </source>
</evidence>
<dbReference type="PATRIC" id="fig|1218506.3.peg.300"/>
<dbReference type="PANTHER" id="PTHR12110:SF21">
    <property type="entry name" value="XYLOSE ISOMERASE-LIKE TIM BARREL DOMAIN-CONTAINING PROTEIN"/>
    <property type="match status" value="1"/>
</dbReference>
<evidence type="ECO:0000313" key="2">
    <source>
        <dbReference type="EMBL" id="KJY59904.1"/>
    </source>
</evidence>
<feature type="domain" description="Xylose isomerase-like TIM barrel" evidence="1">
    <location>
        <begin position="24"/>
        <end position="284"/>
    </location>
</feature>
<organism evidence="2 3">
    <name type="scientific">Lactobacillus kimbladii</name>
    <dbReference type="NCBI Taxonomy" id="1218506"/>
    <lineage>
        <taxon>Bacteria</taxon>
        <taxon>Bacillati</taxon>
        <taxon>Bacillota</taxon>
        <taxon>Bacilli</taxon>
        <taxon>Lactobacillales</taxon>
        <taxon>Lactobacillaceae</taxon>
        <taxon>Lactobacillus</taxon>
    </lineage>
</organism>
<dbReference type="SUPFAM" id="SSF51658">
    <property type="entry name" value="Xylose isomerase-like"/>
    <property type="match status" value="1"/>
</dbReference>
<proteinExistence type="predicted"/>
<comment type="caution">
    <text evidence="2">The sequence shown here is derived from an EMBL/GenBank/DDBJ whole genome shotgun (WGS) entry which is preliminary data.</text>
</comment>
<keyword evidence="3" id="KW-1185">Reference proteome</keyword>
<dbReference type="Proteomes" id="UP000033612">
    <property type="component" value="Unassembled WGS sequence"/>
</dbReference>
<accession>A0A0F4LNQ4</accession>
<gene>
    <name evidence="2" type="ORF">JF75_02610</name>
</gene>
<dbReference type="AlphaFoldDB" id="A0A0F4LNQ4"/>
<protein>
    <recommendedName>
        <fullName evidence="1">Xylose isomerase-like TIM barrel domain-containing protein</fullName>
    </recommendedName>
</protein>
<dbReference type="Gene3D" id="3.20.20.150">
    <property type="entry name" value="Divalent-metal-dependent TIM barrel enzymes"/>
    <property type="match status" value="1"/>
</dbReference>
<dbReference type="RefSeq" id="WP_046331526.1">
    <property type="nucleotide sequence ID" value="NZ_JBHTBO010000007.1"/>
</dbReference>
<dbReference type="Pfam" id="PF01261">
    <property type="entry name" value="AP_endonuc_2"/>
    <property type="match status" value="1"/>
</dbReference>
<dbReference type="PANTHER" id="PTHR12110">
    <property type="entry name" value="HYDROXYPYRUVATE ISOMERASE"/>
    <property type="match status" value="1"/>
</dbReference>
<sequence length="285" mass="32349">MINNSNLCLNRKSAPGLPLADFIKLASELGIKHVELRNDLGKEPDNKNILDGMSISDFNDLLQKYDVQVEDINSLGNTDLLRQKDSNLNDLNEMIKIAQGIGAKKILFCPVMDKHDDRSDSEKFNDGVKTIKVFAKRLQDEGMSGLFETLGFPESSIRTPFRAIDIIEEAGATNFKVVADLFHWFMGGVTRADLDNKLDVNKVGLIHMSTIEVQMPKSKLTDQNRMLLSDPNQDHINAFDTIKWFSNSEFNDLFSFEPFSDELRQWDYETAKKNLTESINLIKNI</sequence>
<dbReference type="EMBL" id="JXLH01000003">
    <property type="protein sequence ID" value="KJY59904.1"/>
    <property type="molecule type" value="Genomic_DNA"/>
</dbReference>
<dbReference type="STRING" id="1218506.JF75_02610"/>
<evidence type="ECO:0000313" key="3">
    <source>
        <dbReference type="Proteomes" id="UP000033612"/>
    </source>
</evidence>
<reference evidence="2 3" key="1">
    <citation type="submission" date="2015-01" db="EMBL/GenBank/DDBJ databases">
        <title>Comparative genomics of the lactic acid bacteria isolated from the honey bee gut.</title>
        <authorList>
            <person name="Ellegaard K.M."/>
            <person name="Tamarit D."/>
            <person name="Javelind E."/>
            <person name="Olofsson T."/>
            <person name="Andersson S.G."/>
            <person name="Vasquez A."/>
        </authorList>
    </citation>
    <scope>NUCLEOTIDE SEQUENCE [LARGE SCALE GENOMIC DNA]</scope>
    <source>
        <strain evidence="2 3">Hma2</strain>
    </source>
</reference>
<dbReference type="InterPro" id="IPR036237">
    <property type="entry name" value="Xyl_isomerase-like_sf"/>
</dbReference>
<dbReference type="InterPro" id="IPR013022">
    <property type="entry name" value="Xyl_isomerase-like_TIM-brl"/>
</dbReference>